<sequence>MSVRQCPGSTIVKHQSYTGTLSWRTFSYLRRAIMSSVTLVVPQLECWTRISMISNRSRKRYRSIPPYHTGHQR</sequence>
<reference evidence="1" key="2">
    <citation type="submission" date="2020-11" db="EMBL/GenBank/DDBJ databases">
        <authorList>
            <person name="McCartney M.A."/>
            <person name="Auch B."/>
            <person name="Kono T."/>
            <person name="Mallez S."/>
            <person name="Becker A."/>
            <person name="Gohl D.M."/>
            <person name="Silverstein K.A.T."/>
            <person name="Koren S."/>
            <person name="Bechman K.B."/>
            <person name="Herman A."/>
            <person name="Abrahante J.E."/>
            <person name="Garbe J."/>
        </authorList>
    </citation>
    <scope>NUCLEOTIDE SEQUENCE</scope>
    <source>
        <strain evidence="1">Duluth1</strain>
        <tissue evidence="1">Whole animal</tissue>
    </source>
</reference>
<gene>
    <name evidence="1" type="ORF">DPMN_023528</name>
</gene>
<keyword evidence="2" id="KW-1185">Reference proteome</keyword>
<dbReference type="EMBL" id="JAIWYP010000002">
    <property type="protein sequence ID" value="KAH3860618.1"/>
    <property type="molecule type" value="Genomic_DNA"/>
</dbReference>
<reference evidence="1" key="1">
    <citation type="journal article" date="2019" name="bioRxiv">
        <title>The Genome of the Zebra Mussel, Dreissena polymorpha: A Resource for Invasive Species Research.</title>
        <authorList>
            <person name="McCartney M.A."/>
            <person name="Auch B."/>
            <person name="Kono T."/>
            <person name="Mallez S."/>
            <person name="Zhang Y."/>
            <person name="Obille A."/>
            <person name="Becker A."/>
            <person name="Abrahante J.E."/>
            <person name="Garbe J."/>
            <person name="Badalamenti J.P."/>
            <person name="Herman A."/>
            <person name="Mangelson H."/>
            <person name="Liachko I."/>
            <person name="Sullivan S."/>
            <person name="Sone E.D."/>
            <person name="Koren S."/>
            <person name="Silverstein K.A.T."/>
            <person name="Beckman K.B."/>
            <person name="Gohl D.M."/>
        </authorList>
    </citation>
    <scope>NUCLEOTIDE SEQUENCE</scope>
    <source>
        <strain evidence="1">Duluth1</strain>
        <tissue evidence="1">Whole animal</tissue>
    </source>
</reference>
<proteinExistence type="predicted"/>
<comment type="caution">
    <text evidence="1">The sequence shown here is derived from an EMBL/GenBank/DDBJ whole genome shotgun (WGS) entry which is preliminary data.</text>
</comment>
<dbReference type="Proteomes" id="UP000828390">
    <property type="component" value="Unassembled WGS sequence"/>
</dbReference>
<dbReference type="AlphaFoldDB" id="A0A9D4LLA8"/>
<evidence type="ECO:0000313" key="2">
    <source>
        <dbReference type="Proteomes" id="UP000828390"/>
    </source>
</evidence>
<evidence type="ECO:0000313" key="1">
    <source>
        <dbReference type="EMBL" id="KAH3860618.1"/>
    </source>
</evidence>
<accession>A0A9D4LLA8</accession>
<protein>
    <submittedName>
        <fullName evidence="1">Uncharacterized protein</fullName>
    </submittedName>
</protein>
<organism evidence="1 2">
    <name type="scientific">Dreissena polymorpha</name>
    <name type="common">Zebra mussel</name>
    <name type="synonym">Mytilus polymorpha</name>
    <dbReference type="NCBI Taxonomy" id="45954"/>
    <lineage>
        <taxon>Eukaryota</taxon>
        <taxon>Metazoa</taxon>
        <taxon>Spiralia</taxon>
        <taxon>Lophotrochozoa</taxon>
        <taxon>Mollusca</taxon>
        <taxon>Bivalvia</taxon>
        <taxon>Autobranchia</taxon>
        <taxon>Heteroconchia</taxon>
        <taxon>Euheterodonta</taxon>
        <taxon>Imparidentia</taxon>
        <taxon>Neoheterodontei</taxon>
        <taxon>Myida</taxon>
        <taxon>Dreissenoidea</taxon>
        <taxon>Dreissenidae</taxon>
        <taxon>Dreissena</taxon>
    </lineage>
</organism>
<name>A0A9D4LLA8_DREPO</name>